<dbReference type="Gene3D" id="3.55.50.30">
    <property type="match status" value="1"/>
</dbReference>
<dbReference type="Pfam" id="PF13715">
    <property type="entry name" value="CarbopepD_reg_2"/>
    <property type="match status" value="1"/>
</dbReference>
<dbReference type="GO" id="GO:0044718">
    <property type="term" value="P:siderophore transmembrane transport"/>
    <property type="evidence" value="ECO:0007669"/>
    <property type="project" value="TreeGrafter"/>
</dbReference>
<dbReference type="SUPFAM" id="SSF56935">
    <property type="entry name" value="Porins"/>
    <property type="match status" value="1"/>
</dbReference>
<dbReference type="Pfam" id="PF07715">
    <property type="entry name" value="Plug"/>
    <property type="match status" value="1"/>
</dbReference>
<keyword evidence="2" id="KW-0812">Transmembrane</keyword>
<dbReference type="FunFam" id="2.60.40.1120:FF:000003">
    <property type="entry name" value="Outer membrane protein Omp121"/>
    <property type="match status" value="1"/>
</dbReference>
<proteinExistence type="inferred from homology"/>
<dbReference type="Proteomes" id="UP000321436">
    <property type="component" value="Unassembled WGS sequence"/>
</dbReference>
<evidence type="ECO:0000259" key="3">
    <source>
        <dbReference type="Pfam" id="PF07715"/>
    </source>
</evidence>
<protein>
    <submittedName>
        <fullName evidence="4">SusC/RagA family TonB-linked outer membrane protein</fullName>
    </submittedName>
</protein>
<sequence length="1097" mass="121019">MFASLLDVNARCYAQGITLSVEKATLEEVFLEIRKQAGYNVLCDGDIVQTPVAALRFSNAKVETVLQKCFEGKPLAYTIRRNTIVVTRKEAAKPAPAVPADIVVTGTVTDKKGEPLPGVSIKIKGTNTGTATDADGRFRITVADAGSILVFTYMGFTPQEIAVKEPGAINVTLAEAVADLNEAVVVGYGTQRKGNITGSIATVSSDAITKAPVASPTNALAGRLPGLISLQSNGTPGSDAAQLSIRGFGDALVIVDGIEMDFRFIDANQIESISILKDASASIYGSRAGNGVILVTTKRGNSGKPVFTFNTSQTLQGITVMPKPVTAGQFAELSREEHLQAGLPEATAPFTEDEVQKYYEGNDPLFPNTDWYKELIRPWAPQQQHNLSVRGGNDAIRYYGFIGFLDQETVFRNNGGDYKRYNFQSNIDAKILDNLSLELTVANIIEDRNFPQTSIQSGEASAWGYLWNTLPIYPARLPDPAKVPFAHGNGTGGAHIVSNSELSGYNNTDGQSLRGSLALNYQFKFIKGLSARAFGNYASNYVANRVFVKPLLAYTYDPTSDVYTVAGSYGGKGTLSTRDDKNRTLTVQYSLNYERTFAADHRVTALALYEAIDFKGDWISAGRNNFLTASIDQLFGGSTVGMSNNGSASEMGRKSYVGRLNYSFRDKYLLESIFRADASAKFPASSRWGYFPSVSLGWRMSEEGFMRNVHFVDHLKLRASYGEAGNDAIGNFQYLSGYQLSQYTYILGPEPQFGLVSKGLPNPYMTWEKISTYNGGVDFSLMNRKLYGELDVFYRKRSGILASRATTIPSSFGSALPLENLNSLNDRGFEMNIGTAGKVGEFTYNVSGNVSWSRSKWDHYEEPDYEDPDQKRINERSGKWADRQFGYLADGLFTSQKEIDDLPFDQDLRGNTTLRIGDQRLVDVNGDGTLDWKDQVEIGKGTRPHWMMGLNTDLRYRNFDFSALIQGAMGHHTYITFSQGANFPSYVYEERWTEENNDPNALIPRLGGAGTNNFYTDNRYKKAGYVRLKTVALGYSLPKPLLNRLKIVQVRFYVAATNILTINRLKKYDIDPEAPTSESGRYYPQQKTISFGANLSF</sequence>
<dbReference type="InterPro" id="IPR008969">
    <property type="entry name" value="CarboxyPept-like_regulatory"/>
</dbReference>
<dbReference type="InterPro" id="IPR037066">
    <property type="entry name" value="Plug_dom_sf"/>
</dbReference>
<dbReference type="Gene3D" id="2.60.40.1120">
    <property type="entry name" value="Carboxypeptidase-like, regulatory domain"/>
    <property type="match status" value="1"/>
</dbReference>
<dbReference type="SUPFAM" id="SSF49464">
    <property type="entry name" value="Carboxypeptidase regulatory domain-like"/>
    <property type="match status" value="1"/>
</dbReference>
<keyword evidence="2" id="KW-1134">Transmembrane beta strand</keyword>
<gene>
    <name evidence="4" type="ORF">CCY01nite_02150</name>
</gene>
<dbReference type="InterPro" id="IPR023997">
    <property type="entry name" value="TonB-dep_OMP_SusC/RagA_CS"/>
</dbReference>
<dbReference type="InterPro" id="IPR039426">
    <property type="entry name" value="TonB-dep_rcpt-like"/>
</dbReference>
<evidence type="ECO:0000256" key="1">
    <source>
        <dbReference type="ARBA" id="ARBA00022729"/>
    </source>
</evidence>
<accession>A0A512RE34</accession>
<dbReference type="PROSITE" id="PS52016">
    <property type="entry name" value="TONB_DEPENDENT_REC_3"/>
    <property type="match status" value="1"/>
</dbReference>
<dbReference type="AlphaFoldDB" id="A0A512RE34"/>
<dbReference type="PANTHER" id="PTHR30069">
    <property type="entry name" value="TONB-DEPENDENT OUTER MEMBRANE RECEPTOR"/>
    <property type="match status" value="1"/>
</dbReference>
<comment type="caution">
    <text evidence="4">The sequence shown here is derived from an EMBL/GenBank/DDBJ whole genome shotgun (WGS) entry which is preliminary data.</text>
</comment>
<dbReference type="Gene3D" id="2.170.130.10">
    <property type="entry name" value="TonB-dependent receptor, plug domain"/>
    <property type="match status" value="1"/>
</dbReference>
<keyword evidence="2" id="KW-0998">Cell outer membrane</keyword>
<dbReference type="GO" id="GO:0015344">
    <property type="term" value="F:siderophore uptake transmembrane transporter activity"/>
    <property type="evidence" value="ECO:0007669"/>
    <property type="project" value="TreeGrafter"/>
</dbReference>
<evidence type="ECO:0000256" key="2">
    <source>
        <dbReference type="PROSITE-ProRule" id="PRU01360"/>
    </source>
</evidence>
<keyword evidence="1" id="KW-0732">Signal</keyword>
<evidence type="ECO:0000313" key="4">
    <source>
        <dbReference type="EMBL" id="GEP93955.1"/>
    </source>
</evidence>
<keyword evidence="2" id="KW-0472">Membrane</keyword>
<dbReference type="NCBIfam" id="TIGR04056">
    <property type="entry name" value="OMP_RagA_SusC"/>
    <property type="match status" value="1"/>
</dbReference>
<dbReference type="GO" id="GO:0009279">
    <property type="term" value="C:cell outer membrane"/>
    <property type="evidence" value="ECO:0007669"/>
    <property type="project" value="UniProtKB-SubCell"/>
</dbReference>
<dbReference type="NCBIfam" id="TIGR04057">
    <property type="entry name" value="SusC_RagA_signa"/>
    <property type="match status" value="1"/>
</dbReference>
<dbReference type="InterPro" id="IPR023996">
    <property type="entry name" value="TonB-dep_OMP_SusC/RagA"/>
</dbReference>
<feature type="domain" description="TonB-dependent receptor plug" evidence="3">
    <location>
        <begin position="195"/>
        <end position="292"/>
    </location>
</feature>
<organism evidence="4 5">
    <name type="scientific">Chitinophaga cymbidii</name>
    <dbReference type="NCBI Taxonomy" id="1096750"/>
    <lineage>
        <taxon>Bacteria</taxon>
        <taxon>Pseudomonadati</taxon>
        <taxon>Bacteroidota</taxon>
        <taxon>Chitinophagia</taxon>
        <taxon>Chitinophagales</taxon>
        <taxon>Chitinophagaceae</taxon>
        <taxon>Chitinophaga</taxon>
    </lineage>
</organism>
<dbReference type="EMBL" id="BKAU01000001">
    <property type="protein sequence ID" value="GEP93955.1"/>
    <property type="molecule type" value="Genomic_DNA"/>
</dbReference>
<reference evidence="4 5" key="1">
    <citation type="submission" date="2019-07" db="EMBL/GenBank/DDBJ databases">
        <title>Whole genome shotgun sequence of Chitinophaga cymbidii NBRC 109752.</title>
        <authorList>
            <person name="Hosoyama A."/>
            <person name="Uohara A."/>
            <person name="Ohji S."/>
            <person name="Ichikawa N."/>
        </authorList>
    </citation>
    <scope>NUCLEOTIDE SEQUENCE [LARGE SCALE GENOMIC DNA]</scope>
    <source>
        <strain evidence="4 5">NBRC 109752</strain>
    </source>
</reference>
<dbReference type="PANTHER" id="PTHR30069:SF29">
    <property type="entry name" value="HEMOGLOBIN AND HEMOGLOBIN-HAPTOGLOBIN-BINDING PROTEIN 1-RELATED"/>
    <property type="match status" value="1"/>
</dbReference>
<dbReference type="InterPro" id="IPR012910">
    <property type="entry name" value="Plug_dom"/>
</dbReference>
<comment type="subcellular location">
    <subcellularLocation>
        <location evidence="2">Cell outer membrane</location>
        <topology evidence="2">Multi-pass membrane protein</topology>
    </subcellularLocation>
</comment>
<name>A0A512RE34_9BACT</name>
<evidence type="ECO:0000313" key="5">
    <source>
        <dbReference type="Proteomes" id="UP000321436"/>
    </source>
</evidence>
<keyword evidence="2" id="KW-0813">Transport</keyword>
<keyword evidence="5" id="KW-1185">Reference proteome</keyword>
<comment type="similarity">
    <text evidence="2">Belongs to the TonB-dependent receptor family.</text>
</comment>